<dbReference type="AlphaFoldDB" id="A0A4R7JUZ4"/>
<feature type="domain" description="Solute-binding protein family 3/N-terminal" evidence="1">
    <location>
        <begin position="30"/>
        <end position="251"/>
    </location>
</feature>
<dbReference type="Proteomes" id="UP000295830">
    <property type="component" value="Unassembled WGS sequence"/>
</dbReference>
<organism evidence="2 3">
    <name type="scientific">Halospina denitrificans</name>
    <dbReference type="NCBI Taxonomy" id="332522"/>
    <lineage>
        <taxon>Bacteria</taxon>
        <taxon>Pseudomonadati</taxon>
        <taxon>Pseudomonadota</taxon>
        <taxon>Gammaproteobacteria</taxon>
        <taxon>Halospina</taxon>
    </lineage>
</organism>
<evidence type="ECO:0000313" key="3">
    <source>
        <dbReference type="Proteomes" id="UP000295830"/>
    </source>
</evidence>
<sequence>MSRIGSILICLALVIPFSALAETVRVGGYRFPPFVILEKGEHTGLTVDVIAALNEIQDQHEFKFFHTSSKRRYHDHDQGLYDVILFEDPRWEWADRPVSRTRVIARDEEVFVAHSERADGEAFFRNLEDRRLVGMLGYHYQFADYVADEGFLDTQFNILLSSSLERNLQLILLNRPSVAEVAIVPRSFLNLYFHRRPEARNLVKVSERVDQVYELRALVRKGSPISAEALDQLLGELEESGRLPELRSKYHLPPLEGARPES</sequence>
<comment type="caution">
    <text evidence="2">The sequence shown here is derived from an EMBL/GenBank/DDBJ whole genome shotgun (WGS) entry which is preliminary data.</text>
</comment>
<dbReference type="EMBL" id="SOAX01000003">
    <property type="protein sequence ID" value="TDT41696.1"/>
    <property type="molecule type" value="Genomic_DNA"/>
</dbReference>
<name>A0A4R7JUZ4_9GAMM</name>
<accession>A0A4R7JUZ4</accession>
<protein>
    <submittedName>
        <fullName evidence="2">Amino acid ABC transporter substrate-binding protein (PAAT family)</fullName>
    </submittedName>
</protein>
<reference evidence="2 3" key="1">
    <citation type="submission" date="2019-03" db="EMBL/GenBank/DDBJ databases">
        <title>Genomic Encyclopedia of Type Strains, Phase IV (KMG-IV): sequencing the most valuable type-strain genomes for metagenomic binning, comparative biology and taxonomic classification.</title>
        <authorList>
            <person name="Goeker M."/>
        </authorList>
    </citation>
    <scope>NUCLEOTIDE SEQUENCE [LARGE SCALE GENOMIC DNA]</scope>
    <source>
        <strain evidence="2 3">DSM 15505</strain>
    </source>
</reference>
<proteinExistence type="predicted"/>
<dbReference type="Gene3D" id="3.40.190.10">
    <property type="entry name" value="Periplasmic binding protein-like II"/>
    <property type="match status" value="2"/>
</dbReference>
<keyword evidence="3" id="KW-1185">Reference proteome</keyword>
<evidence type="ECO:0000259" key="1">
    <source>
        <dbReference type="Pfam" id="PF00497"/>
    </source>
</evidence>
<gene>
    <name evidence="2" type="ORF">DES49_1798</name>
</gene>
<evidence type="ECO:0000313" key="2">
    <source>
        <dbReference type="EMBL" id="TDT41696.1"/>
    </source>
</evidence>
<dbReference type="RefSeq" id="WP_166646046.1">
    <property type="nucleotide sequence ID" value="NZ_SOAX01000003.1"/>
</dbReference>
<dbReference type="SUPFAM" id="SSF53850">
    <property type="entry name" value="Periplasmic binding protein-like II"/>
    <property type="match status" value="1"/>
</dbReference>
<dbReference type="Pfam" id="PF00497">
    <property type="entry name" value="SBP_bac_3"/>
    <property type="match status" value="1"/>
</dbReference>
<dbReference type="InterPro" id="IPR001638">
    <property type="entry name" value="Solute-binding_3/MltF_N"/>
</dbReference>